<name>A0AAD4ZKN9_PRUDU</name>
<dbReference type="Gene3D" id="3.30.420.10">
    <property type="entry name" value="Ribonuclease H-like superfamily/Ribonuclease H"/>
    <property type="match status" value="1"/>
</dbReference>
<evidence type="ECO:0000313" key="5">
    <source>
        <dbReference type="Proteomes" id="UP001054821"/>
    </source>
</evidence>
<dbReference type="CDD" id="cd09279">
    <property type="entry name" value="RNase_HI_like"/>
    <property type="match status" value="1"/>
</dbReference>
<dbReference type="GO" id="GO:0004523">
    <property type="term" value="F:RNA-DNA hybrid ribonuclease activity"/>
    <property type="evidence" value="ECO:0007669"/>
    <property type="project" value="InterPro"/>
</dbReference>
<organism evidence="4 5">
    <name type="scientific">Prunus dulcis</name>
    <name type="common">Almond</name>
    <name type="synonym">Amygdalus dulcis</name>
    <dbReference type="NCBI Taxonomy" id="3755"/>
    <lineage>
        <taxon>Eukaryota</taxon>
        <taxon>Viridiplantae</taxon>
        <taxon>Streptophyta</taxon>
        <taxon>Embryophyta</taxon>
        <taxon>Tracheophyta</taxon>
        <taxon>Spermatophyta</taxon>
        <taxon>Magnoliopsida</taxon>
        <taxon>eudicotyledons</taxon>
        <taxon>Gunneridae</taxon>
        <taxon>Pentapetalae</taxon>
        <taxon>rosids</taxon>
        <taxon>fabids</taxon>
        <taxon>Rosales</taxon>
        <taxon>Rosaceae</taxon>
        <taxon>Amygdaloideae</taxon>
        <taxon>Amygdaleae</taxon>
        <taxon>Prunus</taxon>
    </lineage>
</organism>
<protein>
    <recommendedName>
        <fullName evidence="2">RNase H type-1 domain-containing protein</fullName>
    </recommendedName>
</protein>
<feature type="region of interest" description="Disordered" evidence="1">
    <location>
        <begin position="35"/>
        <end position="55"/>
    </location>
</feature>
<dbReference type="EMBL" id="JAJFAZ020000001">
    <property type="protein sequence ID" value="KAI5349457.1"/>
    <property type="molecule type" value="Genomic_DNA"/>
</dbReference>
<dbReference type="PANTHER" id="PTHR48475:SF2">
    <property type="entry name" value="RIBONUCLEASE H"/>
    <property type="match status" value="1"/>
</dbReference>
<dbReference type="GO" id="GO:0003676">
    <property type="term" value="F:nucleic acid binding"/>
    <property type="evidence" value="ECO:0007669"/>
    <property type="project" value="InterPro"/>
</dbReference>
<dbReference type="PANTHER" id="PTHR48475">
    <property type="entry name" value="RIBONUCLEASE H"/>
    <property type="match status" value="1"/>
</dbReference>
<comment type="caution">
    <text evidence="4">The sequence shown here is derived from an EMBL/GenBank/DDBJ whole genome shotgun (WGS) entry which is preliminary data.</text>
</comment>
<evidence type="ECO:0000256" key="1">
    <source>
        <dbReference type="SAM" id="MobiDB-lite"/>
    </source>
</evidence>
<gene>
    <name evidence="3" type="ORF">L3X38_002344</name>
    <name evidence="4" type="ORF">L3X38_002352</name>
</gene>
<keyword evidence="5" id="KW-1185">Reference proteome</keyword>
<reference evidence="4 5" key="1">
    <citation type="journal article" date="2022" name="G3 (Bethesda)">
        <title>Whole-genome sequence and methylome profiling of the almond [Prunus dulcis (Mill.) D.A. Webb] cultivar 'Nonpareil'.</title>
        <authorList>
            <person name="D'Amico-Willman K.M."/>
            <person name="Ouma W.Z."/>
            <person name="Meulia T."/>
            <person name="Sideli G.M."/>
            <person name="Gradziel T.M."/>
            <person name="Fresnedo-Ramirez J."/>
        </authorList>
    </citation>
    <scope>NUCLEOTIDE SEQUENCE [LARGE SCALE GENOMIC DNA]</scope>
    <source>
        <strain evidence="4">Clone GOH B32 T37-40</strain>
    </source>
</reference>
<feature type="domain" description="RNase H type-1" evidence="2">
    <location>
        <begin position="59"/>
        <end position="169"/>
    </location>
</feature>
<evidence type="ECO:0000259" key="2">
    <source>
        <dbReference type="PROSITE" id="PS50879"/>
    </source>
</evidence>
<proteinExistence type="predicted"/>
<dbReference type="Proteomes" id="UP001054821">
    <property type="component" value="Chromosome 1"/>
</dbReference>
<evidence type="ECO:0000313" key="3">
    <source>
        <dbReference type="EMBL" id="KAI5349457.1"/>
    </source>
</evidence>
<dbReference type="Pfam" id="PF13456">
    <property type="entry name" value="RVT_3"/>
    <property type="match status" value="1"/>
</dbReference>
<dbReference type="PROSITE" id="PS50879">
    <property type="entry name" value="RNASE_H_1"/>
    <property type="match status" value="1"/>
</dbReference>
<dbReference type="InterPro" id="IPR002156">
    <property type="entry name" value="RNaseH_domain"/>
</dbReference>
<accession>A0AAD4ZKN9</accession>
<dbReference type="InterPro" id="IPR036397">
    <property type="entry name" value="RNaseH_sf"/>
</dbReference>
<dbReference type="InterPro" id="IPR012337">
    <property type="entry name" value="RNaseH-like_sf"/>
</dbReference>
<dbReference type="SUPFAM" id="SSF53098">
    <property type="entry name" value="Ribonuclease H-like"/>
    <property type="match status" value="1"/>
</dbReference>
<dbReference type="AlphaFoldDB" id="A0AAD4ZKN9"/>
<dbReference type="EMBL" id="JAJFAZ020000001">
    <property type="protein sequence ID" value="KAI5349465.1"/>
    <property type="molecule type" value="Genomic_DNA"/>
</dbReference>
<evidence type="ECO:0000313" key="4">
    <source>
        <dbReference type="EMBL" id="KAI5349465.1"/>
    </source>
</evidence>
<sequence length="169" mass="18399">MSKAPLLSKPLPGEVLFLYILVVTDFISELTPSVAPEPASSDADVEEPGKQNAKQFDPSVPVWILHVDNSANQQGCGAGLVLTTPDGAKVEYALRFNSRTSNNEAEYEALLAGLRLAKSMRAKQISIDSDSQLIVNQITVDFAAIDVTMTAYLSTTHRLLEAFQAYEIR</sequence>